<dbReference type="PANTHER" id="PTHR39321:SF3">
    <property type="entry name" value="PHOSPHOPANTETHEINE ADENYLYLTRANSFERASE"/>
    <property type="match status" value="1"/>
</dbReference>
<comment type="caution">
    <text evidence="12">The sequence shown here is derived from an EMBL/GenBank/DDBJ whole genome shotgun (WGS) entry which is preliminary data.</text>
</comment>
<dbReference type="EMBL" id="WKKF01000007">
    <property type="protein sequence ID" value="MRX55927.1"/>
    <property type="molecule type" value="Genomic_DNA"/>
</dbReference>
<keyword evidence="3 10" id="KW-0662">Pyridine nucleotide biosynthesis</keyword>
<keyword evidence="4 10" id="KW-0808">Transferase</keyword>
<evidence type="ECO:0000256" key="7">
    <source>
        <dbReference type="ARBA" id="ARBA00022840"/>
    </source>
</evidence>
<evidence type="ECO:0000259" key="11">
    <source>
        <dbReference type="Pfam" id="PF01467"/>
    </source>
</evidence>
<dbReference type="Proteomes" id="UP000441585">
    <property type="component" value="Unassembled WGS sequence"/>
</dbReference>
<evidence type="ECO:0000256" key="6">
    <source>
        <dbReference type="ARBA" id="ARBA00022741"/>
    </source>
</evidence>
<evidence type="ECO:0000256" key="2">
    <source>
        <dbReference type="ARBA" id="ARBA00005019"/>
    </source>
</evidence>
<evidence type="ECO:0000313" key="13">
    <source>
        <dbReference type="Proteomes" id="UP000441585"/>
    </source>
</evidence>
<dbReference type="HAMAP" id="MF_00244">
    <property type="entry name" value="NaMN_adenylyltr"/>
    <property type="match status" value="1"/>
</dbReference>
<keyword evidence="13" id="KW-1185">Reference proteome</keyword>
<dbReference type="GO" id="GO:0005524">
    <property type="term" value="F:ATP binding"/>
    <property type="evidence" value="ECO:0007669"/>
    <property type="project" value="UniProtKB-KW"/>
</dbReference>
<dbReference type="NCBIfam" id="TIGR00482">
    <property type="entry name" value="nicotinate (nicotinamide) nucleotide adenylyltransferase"/>
    <property type="match status" value="1"/>
</dbReference>
<comment type="pathway">
    <text evidence="2 10">Cofactor biosynthesis; NAD(+) biosynthesis; deamido-NAD(+) from nicotinate D-ribonucleotide: step 1/1.</text>
</comment>
<sequence length="189" mass="22027">MRKIGIFGGTFDPPHFGHLLMASEVLHSLHLHEIWFMPNQNPPHKDSDDTTDSIHRLHMLQLCTEKRPGFKVQSIEFERNGPSYTYDTIILLKNQFPDCTFYFIIGADMIEFLPKWHKIDQLIELVQFVGVKRAGFESDTEYPVIEVDAPLFEVSSTMLRERIRLGRSTDYLLPDEVRGYIEENHLYGT</sequence>
<dbReference type="Gene3D" id="3.40.50.620">
    <property type="entry name" value="HUPs"/>
    <property type="match status" value="1"/>
</dbReference>
<dbReference type="EC" id="2.7.7.18" evidence="10"/>
<comment type="catalytic activity">
    <reaction evidence="9 10">
        <text>nicotinate beta-D-ribonucleotide + ATP + H(+) = deamido-NAD(+) + diphosphate</text>
        <dbReference type="Rhea" id="RHEA:22860"/>
        <dbReference type="ChEBI" id="CHEBI:15378"/>
        <dbReference type="ChEBI" id="CHEBI:30616"/>
        <dbReference type="ChEBI" id="CHEBI:33019"/>
        <dbReference type="ChEBI" id="CHEBI:57502"/>
        <dbReference type="ChEBI" id="CHEBI:58437"/>
        <dbReference type="EC" id="2.7.7.18"/>
    </reaction>
</comment>
<dbReference type="SUPFAM" id="SSF52374">
    <property type="entry name" value="Nucleotidylyl transferase"/>
    <property type="match status" value="1"/>
</dbReference>
<keyword evidence="8 10" id="KW-0520">NAD</keyword>
<dbReference type="GO" id="GO:0004515">
    <property type="term" value="F:nicotinate-nucleotide adenylyltransferase activity"/>
    <property type="evidence" value="ECO:0007669"/>
    <property type="project" value="UniProtKB-UniRule"/>
</dbReference>
<evidence type="ECO:0000256" key="5">
    <source>
        <dbReference type="ARBA" id="ARBA00022695"/>
    </source>
</evidence>
<protein>
    <recommendedName>
        <fullName evidence="10">Probable nicotinate-nucleotide adenylyltransferase</fullName>
        <ecNumber evidence="10">2.7.7.18</ecNumber>
    </recommendedName>
    <alternativeName>
        <fullName evidence="10">Deamido-NAD(+) diphosphorylase</fullName>
    </alternativeName>
    <alternativeName>
        <fullName evidence="10">Deamido-NAD(+) pyrophosphorylase</fullName>
    </alternativeName>
    <alternativeName>
        <fullName evidence="10">Nicotinate mononucleotide adenylyltransferase</fullName>
        <shortName evidence="10">NaMN adenylyltransferase</shortName>
    </alternativeName>
</protein>
<keyword evidence="7 10" id="KW-0067">ATP-binding</keyword>
<dbReference type="InterPro" id="IPR005248">
    <property type="entry name" value="NadD/NMNAT"/>
</dbReference>
<dbReference type="RefSeq" id="WP_154319238.1">
    <property type="nucleotide sequence ID" value="NZ_CAJGAA010000009.1"/>
</dbReference>
<evidence type="ECO:0000256" key="3">
    <source>
        <dbReference type="ARBA" id="ARBA00022642"/>
    </source>
</evidence>
<reference evidence="12 13" key="1">
    <citation type="submission" date="2019-11" db="EMBL/GenBank/DDBJ databases">
        <title>Bacillus idriensis genome.</title>
        <authorList>
            <person name="Konopka E.N."/>
            <person name="Newman J.D."/>
        </authorList>
    </citation>
    <scope>NUCLEOTIDE SEQUENCE [LARGE SCALE GENOMIC DNA]</scope>
    <source>
        <strain evidence="12 13">DSM 19097</strain>
    </source>
</reference>
<accession>A0A6I2MFJ4</accession>
<proteinExistence type="inferred from homology"/>
<dbReference type="AlphaFoldDB" id="A0A6I2MFJ4"/>
<evidence type="ECO:0000313" key="12">
    <source>
        <dbReference type="EMBL" id="MRX55927.1"/>
    </source>
</evidence>
<comment type="similarity">
    <text evidence="10">Belongs to the NadD family.</text>
</comment>
<dbReference type="NCBIfam" id="TIGR00125">
    <property type="entry name" value="cyt_tran_rel"/>
    <property type="match status" value="1"/>
</dbReference>
<evidence type="ECO:0000256" key="8">
    <source>
        <dbReference type="ARBA" id="ARBA00023027"/>
    </source>
</evidence>
<evidence type="ECO:0000256" key="4">
    <source>
        <dbReference type="ARBA" id="ARBA00022679"/>
    </source>
</evidence>
<evidence type="ECO:0000256" key="9">
    <source>
        <dbReference type="ARBA" id="ARBA00048721"/>
    </source>
</evidence>
<organism evidence="12 13">
    <name type="scientific">Metabacillus idriensis</name>
    <dbReference type="NCBI Taxonomy" id="324768"/>
    <lineage>
        <taxon>Bacteria</taxon>
        <taxon>Bacillati</taxon>
        <taxon>Bacillota</taxon>
        <taxon>Bacilli</taxon>
        <taxon>Bacillales</taxon>
        <taxon>Bacillaceae</taxon>
        <taxon>Metabacillus</taxon>
    </lineage>
</organism>
<gene>
    <name evidence="10" type="primary">nadD</name>
    <name evidence="12" type="ORF">GJU41_18350</name>
</gene>
<dbReference type="NCBIfam" id="NF000840">
    <property type="entry name" value="PRK00071.1-3"/>
    <property type="match status" value="1"/>
</dbReference>
<dbReference type="FunFam" id="3.40.50.620:FF:000079">
    <property type="entry name" value="Probable nicotinate-nucleotide adenylyltransferase"/>
    <property type="match status" value="1"/>
</dbReference>
<keyword evidence="6 10" id="KW-0547">Nucleotide-binding</keyword>
<evidence type="ECO:0000256" key="1">
    <source>
        <dbReference type="ARBA" id="ARBA00002324"/>
    </source>
</evidence>
<dbReference type="NCBIfam" id="NF000841">
    <property type="entry name" value="PRK00071.1-4"/>
    <property type="match status" value="1"/>
</dbReference>
<dbReference type="CDD" id="cd02165">
    <property type="entry name" value="NMNAT"/>
    <property type="match status" value="1"/>
</dbReference>
<feature type="domain" description="Cytidyltransferase-like" evidence="11">
    <location>
        <begin position="6"/>
        <end position="162"/>
    </location>
</feature>
<keyword evidence="5 10" id="KW-0548">Nucleotidyltransferase</keyword>
<dbReference type="InterPro" id="IPR004821">
    <property type="entry name" value="Cyt_trans-like"/>
</dbReference>
<dbReference type="PANTHER" id="PTHR39321">
    <property type="entry name" value="NICOTINATE-NUCLEOTIDE ADENYLYLTRANSFERASE-RELATED"/>
    <property type="match status" value="1"/>
</dbReference>
<dbReference type="InterPro" id="IPR014729">
    <property type="entry name" value="Rossmann-like_a/b/a_fold"/>
</dbReference>
<dbReference type="Pfam" id="PF01467">
    <property type="entry name" value="CTP_transf_like"/>
    <property type="match status" value="1"/>
</dbReference>
<dbReference type="UniPathway" id="UPA00253">
    <property type="reaction ID" value="UER00332"/>
</dbReference>
<dbReference type="GO" id="GO:0009435">
    <property type="term" value="P:NAD+ biosynthetic process"/>
    <property type="evidence" value="ECO:0007669"/>
    <property type="project" value="UniProtKB-UniRule"/>
</dbReference>
<name>A0A6I2MFJ4_9BACI</name>
<comment type="function">
    <text evidence="1 10">Catalyzes the reversible adenylation of nicotinate mononucleotide (NaMN) to nicotinic acid adenine dinucleotide (NaAD).</text>
</comment>
<evidence type="ECO:0000256" key="10">
    <source>
        <dbReference type="HAMAP-Rule" id="MF_00244"/>
    </source>
</evidence>